<protein>
    <submittedName>
        <fullName evidence="2">Putative DNA polymerase III epsilon chain</fullName>
    </submittedName>
</protein>
<dbReference type="InterPro" id="IPR036397">
    <property type="entry name" value="RNaseH_sf"/>
</dbReference>
<dbReference type="GO" id="GO:0003676">
    <property type="term" value="F:nucleic acid binding"/>
    <property type="evidence" value="ECO:0007669"/>
    <property type="project" value="InterPro"/>
</dbReference>
<dbReference type="GO" id="GO:0008408">
    <property type="term" value="F:3'-5' exonuclease activity"/>
    <property type="evidence" value="ECO:0007669"/>
    <property type="project" value="TreeGrafter"/>
</dbReference>
<dbReference type="RefSeq" id="WP_016194671.1">
    <property type="nucleotide sequence ID" value="NZ_AQPN01000051.1"/>
</dbReference>
<dbReference type="GO" id="GO:0006259">
    <property type="term" value="P:DNA metabolic process"/>
    <property type="evidence" value="ECO:0007669"/>
    <property type="project" value="UniProtKB-ARBA"/>
</dbReference>
<dbReference type="PANTHER" id="PTHR30231">
    <property type="entry name" value="DNA POLYMERASE III SUBUNIT EPSILON"/>
    <property type="match status" value="1"/>
</dbReference>
<dbReference type="eggNOG" id="COG0847">
    <property type="taxonomic scope" value="Bacteria"/>
</dbReference>
<dbReference type="PANTHER" id="PTHR30231:SF42">
    <property type="entry name" value="EXONUCLEASE"/>
    <property type="match status" value="1"/>
</dbReference>
<evidence type="ECO:0000313" key="2">
    <source>
        <dbReference type="EMBL" id="EOR95429.1"/>
    </source>
</evidence>
<dbReference type="Gene3D" id="3.30.420.10">
    <property type="entry name" value="Ribonuclease H-like superfamily/Ribonuclease H"/>
    <property type="match status" value="1"/>
</dbReference>
<comment type="caution">
    <text evidence="2">The sequence shown here is derived from an EMBL/GenBank/DDBJ whole genome shotgun (WGS) entry which is preliminary data.</text>
</comment>
<dbReference type="Pfam" id="PF00929">
    <property type="entry name" value="RNase_T"/>
    <property type="match status" value="1"/>
</dbReference>
<dbReference type="AlphaFoldDB" id="R9H2I6"/>
<keyword evidence="3" id="KW-1185">Reference proteome</keyword>
<gene>
    <name evidence="2" type="ORF">ADIARSV_1430</name>
</gene>
<dbReference type="CDD" id="cd06130">
    <property type="entry name" value="DNA_pol_III_epsilon_like"/>
    <property type="match status" value="1"/>
</dbReference>
<dbReference type="EMBL" id="AQPN01000051">
    <property type="protein sequence ID" value="EOR95429.1"/>
    <property type="molecule type" value="Genomic_DNA"/>
</dbReference>
<reference evidence="2 3" key="1">
    <citation type="journal article" date="2013" name="Genome Announc.">
        <title>Draft Genome Sequence of Arcticibacter svalbardensis Strain MN12-7T, a Member of the Family Sphingobacteriaceae Isolated from an Arctic Soil Sample.</title>
        <authorList>
            <person name="Shivaji S."/>
            <person name="Ara S."/>
            <person name="Prasad S."/>
            <person name="Manasa B.P."/>
            <person name="Begum Z."/>
            <person name="Singh A."/>
            <person name="Kumar Pinnaka A."/>
        </authorList>
    </citation>
    <scope>NUCLEOTIDE SEQUENCE [LARGE SCALE GENOMIC DNA]</scope>
    <source>
        <strain evidence="2 3">MN12-7</strain>
    </source>
</reference>
<dbReference type="SMART" id="SM00479">
    <property type="entry name" value="EXOIII"/>
    <property type="match status" value="1"/>
</dbReference>
<dbReference type="InterPro" id="IPR012337">
    <property type="entry name" value="RNaseH-like_sf"/>
</dbReference>
<dbReference type="InterPro" id="IPR013520">
    <property type="entry name" value="Ribonucl_H"/>
</dbReference>
<dbReference type="Proteomes" id="UP000014174">
    <property type="component" value="Unassembled WGS sequence"/>
</dbReference>
<dbReference type="GO" id="GO:0005829">
    <property type="term" value="C:cytosol"/>
    <property type="evidence" value="ECO:0007669"/>
    <property type="project" value="TreeGrafter"/>
</dbReference>
<evidence type="ECO:0000259" key="1">
    <source>
        <dbReference type="SMART" id="SM00479"/>
    </source>
</evidence>
<evidence type="ECO:0000313" key="3">
    <source>
        <dbReference type="Proteomes" id="UP000014174"/>
    </source>
</evidence>
<dbReference type="STRING" id="1150600.ADIARSV_1430"/>
<dbReference type="PATRIC" id="fig|1150600.3.peg.1405"/>
<proteinExistence type="predicted"/>
<accession>R9H2I6</accession>
<sequence length="168" mass="18958">MNSINTFTAIDFETAQGKRNSICQVGLVRVEQGIITRKIVLLVKPPDNFYAPINIQIHGITPDMTRNSPSFEWIWPSIMGYIRNQNIVAHNSSFDVSCLQQTLAYYRIAVPDFKAHCTYKIYGQKLNLVCSKYGIKLQHHDALSDALACAELFLIHNKKNNISSGISI</sequence>
<organism evidence="2 3">
    <name type="scientific">Arcticibacter svalbardensis MN12-7</name>
    <dbReference type="NCBI Taxonomy" id="1150600"/>
    <lineage>
        <taxon>Bacteria</taxon>
        <taxon>Pseudomonadati</taxon>
        <taxon>Bacteroidota</taxon>
        <taxon>Sphingobacteriia</taxon>
        <taxon>Sphingobacteriales</taxon>
        <taxon>Sphingobacteriaceae</taxon>
        <taxon>Arcticibacter</taxon>
    </lineage>
</organism>
<dbReference type="SUPFAM" id="SSF53098">
    <property type="entry name" value="Ribonuclease H-like"/>
    <property type="match status" value="1"/>
</dbReference>
<name>R9H2I6_9SPHI</name>
<feature type="domain" description="Exonuclease" evidence="1">
    <location>
        <begin position="6"/>
        <end position="162"/>
    </location>
</feature>